<proteinExistence type="predicted"/>
<evidence type="ECO:0000313" key="2">
    <source>
        <dbReference type="WBParaSite" id="ES5_v2.g23495.t1"/>
    </source>
</evidence>
<evidence type="ECO:0000313" key="1">
    <source>
        <dbReference type="Proteomes" id="UP000887579"/>
    </source>
</evidence>
<protein>
    <submittedName>
        <fullName evidence="2">Uncharacterized protein</fullName>
    </submittedName>
</protein>
<dbReference type="Proteomes" id="UP000887579">
    <property type="component" value="Unplaced"/>
</dbReference>
<sequence length="505" mass="56613">MKFYVAFFFVVQFLFLGVDASSLQRYENFASFDELKKSEVGFHNGTIAAEQVDQVNFGGDELLIDESKVGTQKGNNVALTGFSDHINLTLKALTFRFCTGVTGIIQICYDSFISPPTSVLKGSCAPSECELKIEIKETNVNFKVVNAEINVGGICDTLRIESTESEFNRIKGIQTCPPKIVNAEIKYPEILTTPLPSTPKPTASDSNSTGSLEWWGIVIIIILALIIFGIVATFGFLCWKKRQASKPTPAEKPTTVITDAKEQPPPTIQTASKTTRPDLNFTQFEPSKSQKKQKKPVTKEPTTTEEFIPTPPPKVTVSSPPDLTKPFPKQPQYSIPQRVIPRSYKSLKTDSLEEIIEKNKLTPVESVIASVSRNVLKSKDSEVFKEMKKNYPEVRRVPMQAEIVLFCVKISLMFTELHEMTVEAEQSLVNLGVQFDAEHRIVSMSPEGREYLQNPKTPSTTVYFAFGAEYHEYIFDDMVLMPKLSVAHQLVIALQPRFAEFNRRK</sequence>
<name>A0AC34G119_9BILA</name>
<accession>A0AC34G119</accession>
<reference evidence="2" key="1">
    <citation type="submission" date="2022-11" db="UniProtKB">
        <authorList>
            <consortium name="WormBaseParasite"/>
        </authorList>
    </citation>
    <scope>IDENTIFICATION</scope>
</reference>
<dbReference type="WBParaSite" id="ES5_v2.g23495.t1">
    <property type="protein sequence ID" value="ES5_v2.g23495.t1"/>
    <property type="gene ID" value="ES5_v2.g23495"/>
</dbReference>
<organism evidence="1 2">
    <name type="scientific">Panagrolaimus sp. ES5</name>
    <dbReference type="NCBI Taxonomy" id="591445"/>
    <lineage>
        <taxon>Eukaryota</taxon>
        <taxon>Metazoa</taxon>
        <taxon>Ecdysozoa</taxon>
        <taxon>Nematoda</taxon>
        <taxon>Chromadorea</taxon>
        <taxon>Rhabditida</taxon>
        <taxon>Tylenchina</taxon>
        <taxon>Panagrolaimomorpha</taxon>
        <taxon>Panagrolaimoidea</taxon>
        <taxon>Panagrolaimidae</taxon>
        <taxon>Panagrolaimus</taxon>
    </lineage>
</organism>